<reference evidence="2" key="1">
    <citation type="journal article" date="2021" name="bioRxiv">
        <title>Whole Genome Assembly and Annotation of Northern Wild Rice, Zizania palustris L., Supports a Whole Genome Duplication in the Zizania Genus.</title>
        <authorList>
            <person name="Haas M."/>
            <person name="Kono T."/>
            <person name="Macchietto M."/>
            <person name="Millas R."/>
            <person name="McGilp L."/>
            <person name="Shao M."/>
            <person name="Duquette J."/>
            <person name="Hirsch C.N."/>
            <person name="Kimball J."/>
        </authorList>
    </citation>
    <scope>NUCLEOTIDE SEQUENCE</scope>
    <source>
        <tissue evidence="2">Fresh leaf tissue</tissue>
    </source>
</reference>
<dbReference type="Proteomes" id="UP000729402">
    <property type="component" value="Unassembled WGS sequence"/>
</dbReference>
<evidence type="ECO:0000256" key="1">
    <source>
        <dbReference type="SAM" id="MobiDB-lite"/>
    </source>
</evidence>
<feature type="region of interest" description="Disordered" evidence="1">
    <location>
        <begin position="164"/>
        <end position="201"/>
    </location>
</feature>
<evidence type="ECO:0000313" key="3">
    <source>
        <dbReference type="Proteomes" id="UP000729402"/>
    </source>
</evidence>
<name>A0A8J5T1U2_ZIZPA</name>
<feature type="compositionally biased region" description="Low complexity" evidence="1">
    <location>
        <begin position="164"/>
        <end position="174"/>
    </location>
</feature>
<dbReference type="AlphaFoldDB" id="A0A8J5T1U2"/>
<proteinExistence type="predicted"/>
<evidence type="ECO:0000313" key="2">
    <source>
        <dbReference type="EMBL" id="KAG8075682.1"/>
    </source>
</evidence>
<feature type="compositionally biased region" description="Low complexity" evidence="1">
    <location>
        <begin position="185"/>
        <end position="201"/>
    </location>
</feature>
<feature type="compositionally biased region" description="Low complexity" evidence="1">
    <location>
        <begin position="124"/>
        <end position="140"/>
    </location>
</feature>
<sequence length="235" mass="23940">MAGEPPPVSLVFSFSSPMTSSSPFPVAPPPCGLGTVTTGGWPPSAMAGSATPPPGSDIEAARSGAAGLPRPDSLPPAFLRLASTSAWPDPPSPASLRPASPPAWPDPPPPLPPRPDAKPGRLDLASPASLSLPPASLRPLGTATPSPATAMAWPTMGGPLLLPPASLRPLGRSRPFPPPRPWPGRPWVGRRPSPRRGLGLAGPGRAAWSPAPARCCYCRHLAPCRATAAGIPYQG</sequence>
<feature type="compositionally biased region" description="Pro residues" evidence="1">
    <location>
        <begin position="88"/>
        <end position="114"/>
    </location>
</feature>
<feature type="compositionally biased region" description="Low complexity" evidence="1">
    <location>
        <begin position="9"/>
        <end position="24"/>
    </location>
</feature>
<accession>A0A8J5T1U2</accession>
<gene>
    <name evidence="2" type="ORF">GUJ93_ZPchr0006g42539</name>
</gene>
<feature type="compositionally biased region" description="Pro residues" evidence="1">
    <location>
        <begin position="175"/>
        <end position="184"/>
    </location>
</feature>
<dbReference type="EMBL" id="JAAALK010000283">
    <property type="protein sequence ID" value="KAG8075682.1"/>
    <property type="molecule type" value="Genomic_DNA"/>
</dbReference>
<organism evidence="2 3">
    <name type="scientific">Zizania palustris</name>
    <name type="common">Northern wild rice</name>
    <dbReference type="NCBI Taxonomy" id="103762"/>
    <lineage>
        <taxon>Eukaryota</taxon>
        <taxon>Viridiplantae</taxon>
        <taxon>Streptophyta</taxon>
        <taxon>Embryophyta</taxon>
        <taxon>Tracheophyta</taxon>
        <taxon>Spermatophyta</taxon>
        <taxon>Magnoliopsida</taxon>
        <taxon>Liliopsida</taxon>
        <taxon>Poales</taxon>
        <taxon>Poaceae</taxon>
        <taxon>BOP clade</taxon>
        <taxon>Oryzoideae</taxon>
        <taxon>Oryzeae</taxon>
        <taxon>Zizaniinae</taxon>
        <taxon>Zizania</taxon>
    </lineage>
</organism>
<feature type="region of interest" description="Disordered" evidence="1">
    <location>
        <begin position="1"/>
        <end position="148"/>
    </location>
</feature>
<reference evidence="2" key="2">
    <citation type="submission" date="2021-02" db="EMBL/GenBank/DDBJ databases">
        <authorList>
            <person name="Kimball J.A."/>
            <person name="Haas M.W."/>
            <person name="Macchietto M."/>
            <person name="Kono T."/>
            <person name="Duquette J."/>
            <person name="Shao M."/>
        </authorList>
    </citation>
    <scope>NUCLEOTIDE SEQUENCE</scope>
    <source>
        <tissue evidence="2">Fresh leaf tissue</tissue>
    </source>
</reference>
<comment type="caution">
    <text evidence="2">The sequence shown here is derived from an EMBL/GenBank/DDBJ whole genome shotgun (WGS) entry which is preliminary data.</text>
</comment>
<protein>
    <submittedName>
        <fullName evidence="2">Uncharacterized protein</fullName>
    </submittedName>
</protein>
<keyword evidence="3" id="KW-1185">Reference proteome</keyword>